<evidence type="ECO:0000313" key="3">
    <source>
        <dbReference type="Proteomes" id="UP000463224"/>
    </source>
</evidence>
<dbReference type="InterPro" id="IPR013108">
    <property type="entry name" value="Amidohydro_3"/>
</dbReference>
<name>A0A844QJI5_9HYPH</name>
<dbReference type="InterPro" id="IPR011059">
    <property type="entry name" value="Metal-dep_hydrolase_composite"/>
</dbReference>
<keyword evidence="2" id="KW-0378">Hydrolase</keyword>
<dbReference type="GO" id="GO:0035888">
    <property type="term" value="F:isoguanine deaminase activity"/>
    <property type="evidence" value="ECO:0007669"/>
    <property type="project" value="TreeGrafter"/>
</dbReference>
<dbReference type="Gene3D" id="3.20.20.140">
    <property type="entry name" value="Metal-dependent hydrolases"/>
    <property type="match status" value="1"/>
</dbReference>
<keyword evidence="3" id="KW-1185">Reference proteome</keyword>
<dbReference type="InterPro" id="IPR032466">
    <property type="entry name" value="Metal_Hydrolase"/>
</dbReference>
<dbReference type="EC" id="3.5.4.1" evidence="2"/>
<dbReference type="NCBIfam" id="NF005759">
    <property type="entry name" value="PRK07583.1"/>
    <property type="match status" value="1"/>
</dbReference>
<organism evidence="2 3">
    <name type="scientific">Nitratireductor arenosus</name>
    <dbReference type="NCBI Taxonomy" id="2682096"/>
    <lineage>
        <taxon>Bacteria</taxon>
        <taxon>Pseudomonadati</taxon>
        <taxon>Pseudomonadota</taxon>
        <taxon>Alphaproteobacteria</taxon>
        <taxon>Hyphomicrobiales</taxon>
        <taxon>Phyllobacteriaceae</taxon>
        <taxon>Nitratireductor</taxon>
    </lineage>
</organism>
<dbReference type="Gene3D" id="2.30.40.10">
    <property type="entry name" value="Urease, subunit C, domain 1"/>
    <property type="match status" value="1"/>
</dbReference>
<sequence length="436" mass="47478">MTVTSVPNATDGNFAIMNARVPIAVCDGIRLRDADAASGLATADLFIRDGRLAARPDTQEGISIDAAGTLVLPGFVDMHVHLDKAYTVHRTGLPDGGLLDAVRLSIADAPNRTEDDLRARMRRSLQRAYANGTVALRTHLDTPELPDQSPAWRVFATLRDEFGDMLSLQAVALMALERVDDADYSDRCAQLSRLGGVLGMFVPPAMENANRLDRLFSLAAKHELDVDFHVDETLDPKAGGLAMIADAVQRTGFARRVVVGHCCSLSAQPHDQAAATLDLVAKAGLHVVALPTTNLFLQDRGAGRTPRLRGLTLVKEMRERAIPVSFASDNICDPFFPFGDFDMFEIMRETVRVAHLEGEIGAWADAFSRRPAETLGLAGHGRLAPGLPADFVQFAATDWIDLFCRSRLARCVVRNGRPVDGAFLQRRDIFTAQEKA</sequence>
<dbReference type="SUPFAM" id="SSF51556">
    <property type="entry name" value="Metallo-dependent hydrolases"/>
    <property type="match status" value="1"/>
</dbReference>
<protein>
    <submittedName>
        <fullName evidence="2">Cytosine deaminase</fullName>
        <ecNumber evidence="2">3.5.4.1</ecNumber>
    </submittedName>
</protein>
<proteinExistence type="predicted"/>
<reference evidence="2 3" key="1">
    <citation type="submission" date="2019-12" db="EMBL/GenBank/DDBJ databases">
        <title>Nitratireductor arenosus sp. nov., Isolated from sea sand, Jeju island, South Korea.</title>
        <authorList>
            <person name="Kim W."/>
        </authorList>
    </citation>
    <scope>NUCLEOTIDE SEQUENCE [LARGE SCALE GENOMIC DNA]</scope>
    <source>
        <strain evidence="2 3">CAU 1489</strain>
    </source>
</reference>
<feature type="domain" description="Amidohydrolase 3" evidence="1">
    <location>
        <begin position="206"/>
        <end position="419"/>
    </location>
</feature>
<dbReference type="GO" id="GO:0006209">
    <property type="term" value="P:cytosine catabolic process"/>
    <property type="evidence" value="ECO:0007669"/>
    <property type="project" value="TreeGrafter"/>
</dbReference>
<dbReference type="SUPFAM" id="SSF51338">
    <property type="entry name" value="Composite domain of metallo-dependent hydrolases"/>
    <property type="match status" value="1"/>
</dbReference>
<dbReference type="AlphaFoldDB" id="A0A844QJI5"/>
<dbReference type="CDD" id="cd01293">
    <property type="entry name" value="Bact_CD"/>
    <property type="match status" value="1"/>
</dbReference>
<comment type="caution">
    <text evidence="2">The sequence shown here is derived from an EMBL/GenBank/DDBJ whole genome shotgun (WGS) entry which is preliminary data.</text>
</comment>
<dbReference type="EMBL" id="WPHG01000002">
    <property type="protein sequence ID" value="MVA97859.1"/>
    <property type="molecule type" value="Genomic_DNA"/>
</dbReference>
<evidence type="ECO:0000313" key="2">
    <source>
        <dbReference type="EMBL" id="MVA97859.1"/>
    </source>
</evidence>
<dbReference type="Pfam" id="PF07969">
    <property type="entry name" value="Amidohydro_3"/>
    <property type="match status" value="2"/>
</dbReference>
<dbReference type="InterPro" id="IPR052349">
    <property type="entry name" value="Metallo-hydrolase_Enzymes"/>
</dbReference>
<dbReference type="GO" id="GO:0004131">
    <property type="term" value="F:cytosine deaminase activity"/>
    <property type="evidence" value="ECO:0007669"/>
    <property type="project" value="UniProtKB-EC"/>
</dbReference>
<feature type="domain" description="Amidohydrolase 3" evidence="1">
    <location>
        <begin position="64"/>
        <end position="137"/>
    </location>
</feature>
<evidence type="ECO:0000259" key="1">
    <source>
        <dbReference type="Pfam" id="PF07969"/>
    </source>
</evidence>
<dbReference type="Proteomes" id="UP000463224">
    <property type="component" value="Unassembled WGS sequence"/>
</dbReference>
<dbReference type="PANTHER" id="PTHR32027:SF0">
    <property type="entry name" value="CYTOSINE DEAMINASE"/>
    <property type="match status" value="1"/>
</dbReference>
<gene>
    <name evidence="2" type="ORF">GN330_11445</name>
</gene>
<dbReference type="PANTHER" id="PTHR32027">
    <property type="entry name" value="CYTOSINE DEAMINASE"/>
    <property type="match status" value="1"/>
</dbReference>
<accession>A0A844QJI5</accession>